<accession>A0AAE0Z026</accession>
<evidence type="ECO:0000313" key="2">
    <source>
        <dbReference type="Proteomes" id="UP001283361"/>
    </source>
</evidence>
<organism evidence="1 2">
    <name type="scientific">Elysia crispata</name>
    <name type="common">lettuce slug</name>
    <dbReference type="NCBI Taxonomy" id="231223"/>
    <lineage>
        <taxon>Eukaryota</taxon>
        <taxon>Metazoa</taxon>
        <taxon>Spiralia</taxon>
        <taxon>Lophotrochozoa</taxon>
        <taxon>Mollusca</taxon>
        <taxon>Gastropoda</taxon>
        <taxon>Heterobranchia</taxon>
        <taxon>Euthyneura</taxon>
        <taxon>Panpulmonata</taxon>
        <taxon>Sacoglossa</taxon>
        <taxon>Placobranchoidea</taxon>
        <taxon>Plakobranchidae</taxon>
        <taxon>Elysia</taxon>
    </lineage>
</organism>
<sequence>MGVGENVWEERELWGLKKERTTNGIWVVRMFMSKLHKFPGVTSLKATRTKPGNTFVELSCRVGLSHKIDIEKQTGHKLRSSACLRNAGQARFPTSRSWRGELFMMELPANDYPVKRAGPAPGEKGSSDSKIRLRVNRSLHPKLSDFKTHQHRKEAMPAWGTALTNCIWYSLYTCFALSHC</sequence>
<keyword evidence="2" id="KW-1185">Reference proteome</keyword>
<comment type="caution">
    <text evidence="1">The sequence shown here is derived from an EMBL/GenBank/DDBJ whole genome shotgun (WGS) entry which is preliminary data.</text>
</comment>
<dbReference type="Proteomes" id="UP001283361">
    <property type="component" value="Unassembled WGS sequence"/>
</dbReference>
<dbReference type="AlphaFoldDB" id="A0AAE0Z026"/>
<name>A0AAE0Z026_9GAST</name>
<gene>
    <name evidence="1" type="ORF">RRG08_041755</name>
</gene>
<proteinExistence type="predicted"/>
<evidence type="ECO:0000313" key="1">
    <source>
        <dbReference type="EMBL" id="KAK3759801.1"/>
    </source>
</evidence>
<reference evidence="1" key="1">
    <citation type="journal article" date="2023" name="G3 (Bethesda)">
        <title>A reference genome for the long-term kleptoplast-retaining sea slug Elysia crispata morphotype clarki.</title>
        <authorList>
            <person name="Eastman K.E."/>
            <person name="Pendleton A.L."/>
            <person name="Shaikh M.A."/>
            <person name="Suttiyut T."/>
            <person name="Ogas R."/>
            <person name="Tomko P."/>
            <person name="Gavelis G."/>
            <person name="Widhalm J.R."/>
            <person name="Wisecaver J.H."/>
        </authorList>
    </citation>
    <scope>NUCLEOTIDE SEQUENCE</scope>
    <source>
        <strain evidence="1">ECLA1</strain>
    </source>
</reference>
<protein>
    <submittedName>
        <fullName evidence="1">Uncharacterized protein</fullName>
    </submittedName>
</protein>
<dbReference type="EMBL" id="JAWDGP010005075">
    <property type="protein sequence ID" value="KAK3759801.1"/>
    <property type="molecule type" value="Genomic_DNA"/>
</dbReference>